<evidence type="ECO:0000313" key="2">
    <source>
        <dbReference type="EMBL" id="KAF2498789.1"/>
    </source>
</evidence>
<feature type="compositionally biased region" description="Polar residues" evidence="1">
    <location>
        <begin position="79"/>
        <end position="89"/>
    </location>
</feature>
<feature type="compositionally biased region" description="Polar residues" evidence="1">
    <location>
        <begin position="44"/>
        <end position="71"/>
    </location>
</feature>
<reference evidence="2" key="1">
    <citation type="journal article" date="2020" name="Stud. Mycol.">
        <title>101 Dothideomycetes genomes: a test case for predicting lifestyles and emergence of pathogens.</title>
        <authorList>
            <person name="Haridas S."/>
            <person name="Albert R."/>
            <person name="Binder M."/>
            <person name="Bloem J."/>
            <person name="Labutti K."/>
            <person name="Salamov A."/>
            <person name="Andreopoulos B."/>
            <person name="Baker S."/>
            <person name="Barry K."/>
            <person name="Bills G."/>
            <person name="Bluhm B."/>
            <person name="Cannon C."/>
            <person name="Castanera R."/>
            <person name="Culley D."/>
            <person name="Daum C."/>
            <person name="Ezra D."/>
            <person name="Gonzalez J."/>
            <person name="Henrissat B."/>
            <person name="Kuo A."/>
            <person name="Liang C."/>
            <person name="Lipzen A."/>
            <person name="Lutzoni F."/>
            <person name="Magnuson J."/>
            <person name="Mondo S."/>
            <person name="Nolan M."/>
            <person name="Ohm R."/>
            <person name="Pangilinan J."/>
            <person name="Park H.-J."/>
            <person name="Ramirez L."/>
            <person name="Alfaro M."/>
            <person name="Sun H."/>
            <person name="Tritt A."/>
            <person name="Yoshinaga Y."/>
            <person name="Zwiers L.-H."/>
            <person name="Turgeon B."/>
            <person name="Goodwin S."/>
            <person name="Spatafora J."/>
            <person name="Crous P."/>
            <person name="Grigoriev I."/>
        </authorList>
    </citation>
    <scope>NUCLEOTIDE SEQUENCE</scope>
    <source>
        <strain evidence="2">CBS 269.34</strain>
    </source>
</reference>
<dbReference type="Proteomes" id="UP000799750">
    <property type="component" value="Unassembled WGS sequence"/>
</dbReference>
<name>A0A6A6R2L1_9PEZI</name>
<protein>
    <submittedName>
        <fullName evidence="2">Uncharacterized protein</fullName>
    </submittedName>
</protein>
<organism evidence="2 3">
    <name type="scientific">Lophium mytilinum</name>
    <dbReference type="NCBI Taxonomy" id="390894"/>
    <lineage>
        <taxon>Eukaryota</taxon>
        <taxon>Fungi</taxon>
        <taxon>Dikarya</taxon>
        <taxon>Ascomycota</taxon>
        <taxon>Pezizomycotina</taxon>
        <taxon>Dothideomycetes</taxon>
        <taxon>Pleosporomycetidae</taxon>
        <taxon>Mytilinidiales</taxon>
        <taxon>Mytilinidiaceae</taxon>
        <taxon>Lophium</taxon>
    </lineage>
</organism>
<dbReference type="EMBL" id="MU004185">
    <property type="protein sequence ID" value="KAF2498789.1"/>
    <property type="molecule type" value="Genomic_DNA"/>
</dbReference>
<proteinExistence type="predicted"/>
<feature type="region of interest" description="Disordered" evidence="1">
    <location>
        <begin position="1"/>
        <end position="294"/>
    </location>
</feature>
<evidence type="ECO:0000313" key="3">
    <source>
        <dbReference type="Proteomes" id="UP000799750"/>
    </source>
</evidence>
<feature type="compositionally biased region" description="Low complexity" evidence="1">
    <location>
        <begin position="111"/>
        <end position="123"/>
    </location>
</feature>
<sequence>MCQTYYTVKRSRSTTDSTKESGNGQETNPSDTNTNQPPRDDSNETSSTKSSRAVKRTLSSSNPDATTSGTSKKIKTDENTPAASASSNDLLGPSHDENSTPSTPNNPTPPATATDAVQPATASPTPPPQTRRSTVPMKEDKLHSAKSSPASNEQSQISQEESKAAIASRDGSPASSKHGSDTTVRMIPRKPVPSPDTQVPRIALPHFTPFPEGDSRDDPAESSIPATRETFPMRVASVGNVGSSELGQDDDAKGDKEREGEGQEHQSQTSSPTSAKTAYKNGESKTDGRDGDTL</sequence>
<feature type="compositionally biased region" description="Polar residues" evidence="1">
    <location>
        <begin position="14"/>
        <end position="37"/>
    </location>
</feature>
<accession>A0A6A6R2L1</accession>
<feature type="compositionally biased region" description="Polar residues" evidence="1">
    <location>
        <begin position="173"/>
        <end position="183"/>
    </location>
</feature>
<feature type="compositionally biased region" description="Basic and acidic residues" evidence="1">
    <location>
        <begin position="282"/>
        <end position="294"/>
    </location>
</feature>
<gene>
    <name evidence="2" type="ORF">BU16DRAFT_305461</name>
</gene>
<evidence type="ECO:0000256" key="1">
    <source>
        <dbReference type="SAM" id="MobiDB-lite"/>
    </source>
</evidence>
<dbReference type="AlphaFoldDB" id="A0A6A6R2L1"/>
<feature type="compositionally biased region" description="Polar residues" evidence="1">
    <location>
        <begin position="265"/>
        <end position="276"/>
    </location>
</feature>
<keyword evidence="3" id="KW-1185">Reference proteome</keyword>
<feature type="compositionally biased region" description="Basic and acidic residues" evidence="1">
    <location>
        <begin position="250"/>
        <end position="264"/>
    </location>
</feature>